<evidence type="ECO:0000313" key="2">
    <source>
        <dbReference type="Proteomes" id="UP001153321"/>
    </source>
</evidence>
<dbReference type="Proteomes" id="UP001153321">
    <property type="component" value="Chromosome 3"/>
</dbReference>
<evidence type="ECO:0000313" key="1">
    <source>
        <dbReference type="EMBL" id="CAH1643278.1"/>
    </source>
</evidence>
<proteinExistence type="predicted"/>
<name>A0A9P0N5L2_SPOLI</name>
<accession>A0A9P0N5L2</accession>
<keyword evidence="2" id="KW-1185">Reference proteome</keyword>
<protein>
    <submittedName>
        <fullName evidence="1">Uncharacterized protein</fullName>
    </submittedName>
</protein>
<sequence>MPNFHPIDLKLTVSYKLSSPILPLGGGNYRNPFKSDAYVITSICMPNFNPIGLKLTKPHTTFIPYFTPLGVEIIIILSQRMPTS</sequence>
<gene>
    <name evidence="1" type="ORF">SPLIT_LOCUS8633</name>
</gene>
<dbReference type="EMBL" id="LR824534">
    <property type="protein sequence ID" value="CAH1643278.1"/>
    <property type="molecule type" value="Genomic_DNA"/>
</dbReference>
<organism evidence="1 2">
    <name type="scientific">Spodoptera littoralis</name>
    <name type="common">Egyptian cotton leafworm</name>
    <dbReference type="NCBI Taxonomy" id="7109"/>
    <lineage>
        <taxon>Eukaryota</taxon>
        <taxon>Metazoa</taxon>
        <taxon>Ecdysozoa</taxon>
        <taxon>Arthropoda</taxon>
        <taxon>Hexapoda</taxon>
        <taxon>Insecta</taxon>
        <taxon>Pterygota</taxon>
        <taxon>Neoptera</taxon>
        <taxon>Endopterygota</taxon>
        <taxon>Lepidoptera</taxon>
        <taxon>Glossata</taxon>
        <taxon>Ditrysia</taxon>
        <taxon>Noctuoidea</taxon>
        <taxon>Noctuidae</taxon>
        <taxon>Amphipyrinae</taxon>
        <taxon>Spodoptera</taxon>
    </lineage>
</organism>
<dbReference type="AlphaFoldDB" id="A0A9P0N5L2"/>
<reference evidence="1" key="1">
    <citation type="submission" date="2022-02" db="EMBL/GenBank/DDBJ databases">
        <authorList>
            <person name="King R."/>
        </authorList>
    </citation>
    <scope>NUCLEOTIDE SEQUENCE</scope>
</reference>